<name>A0A9D8KGG0_9DELT</name>
<evidence type="ECO:0000313" key="2">
    <source>
        <dbReference type="Proteomes" id="UP000809273"/>
    </source>
</evidence>
<comment type="caution">
    <text evidence="1">The sequence shown here is derived from an EMBL/GenBank/DDBJ whole genome shotgun (WGS) entry which is preliminary data.</text>
</comment>
<reference evidence="1" key="1">
    <citation type="journal article" date="2021" name="Environ. Microbiol.">
        <title>Genomic characterization of three novel Desulfobacterota classes expand the metabolic and phylogenetic diversity of the phylum.</title>
        <authorList>
            <person name="Murphy C.L."/>
            <person name="Biggerstaff J."/>
            <person name="Eichhorn A."/>
            <person name="Ewing E."/>
            <person name="Shahan R."/>
            <person name="Soriano D."/>
            <person name="Stewart S."/>
            <person name="VanMol K."/>
            <person name="Walker R."/>
            <person name="Walters P."/>
            <person name="Elshahed M.S."/>
            <person name="Youssef N.H."/>
        </authorList>
    </citation>
    <scope>NUCLEOTIDE SEQUENCE</scope>
    <source>
        <strain evidence="1">Zod_Metabat.24</strain>
    </source>
</reference>
<proteinExistence type="predicted"/>
<dbReference type="AlphaFoldDB" id="A0A9D8KGG0"/>
<accession>A0A9D8KGG0</accession>
<sequence length="39" mass="4277">KTGQEKWRFKTSIGVYSSPCVVDGVVYFGSGDGFLYAVK</sequence>
<dbReference type="EMBL" id="JAFGIX010000054">
    <property type="protein sequence ID" value="MBN1573600.1"/>
    <property type="molecule type" value="Genomic_DNA"/>
</dbReference>
<evidence type="ECO:0000313" key="1">
    <source>
        <dbReference type="EMBL" id="MBN1573600.1"/>
    </source>
</evidence>
<feature type="non-terminal residue" evidence="1">
    <location>
        <position position="1"/>
    </location>
</feature>
<protein>
    <submittedName>
        <fullName evidence="1">PQQ-binding-like beta-propeller repeat protein</fullName>
    </submittedName>
</protein>
<dbReference type="InterPro" id="IPR011047">
    <property type="entry name" value="Quinoprotein_ADH-like_sf"/>
</dbReference>
<dbReference type="Gene3D" id="2.40.10.480">
    <property type="match status" value="1"/>
</dbReference>
<reference evidence="1" key="2">
    <citation type="submission" date="2021-01" db="EMBL/GenBank/DDBJ databases">
        <authorList>
            <person name="Hahn C.R."/>
            <person name="Youssef N.H."/>
            <person name="Elshahed M."/>
        </authorList>
    </citation>
    <scope>NUCLEOTIDE SEQUENCE</scope>
    <source>
        <strain evidence="1">Zod_Metabat.24</strain>
    </source>
</reference>
<organism evidence="1 2">
    <name type="scientific">Candidatus Zymogenus saltonus</name>
    <dbReference type="NCBI Taxonomy" id="2844893"/>
    <lineage>
        <taxon>Bacteria</taxon>
        <taxon>Deltaproteobacteria</taxon>
        <taxon>Candidatus Zymogenia</taxon>
        <taxon>Candidatus Zymogeniales</taxon>
        <taxon>Candidatus Zymogenaceae</taxon>
        <taxon>Candidatus Zymogenus</taxon>
    </lineage>
</organism>
<dbReference type="SUPFAM" id="SSF50998">
    <property type="entry name" value="Quinoprotein alcohol dehydrogenase-like"/>
    <property type="match status" value="1"/>
</dbReference>
<gene>
    <name evidence="1" type="ORF">JW984_10430</name>
</gene>
<dbReference type="Proteomes" id="UP000809273">
    <property type="component" value="Unassembled WGS sequence"/>
</dbReference>